<dbReference type="EMBL" id="CM056742">
    <property type="protein sequence ID" value="KAJ8680425.1"/>
    <property type="molecule type" value="Genomic_DNA"/>
</dbReference>
<comment type="caution">
    <text evidence="1">The sequence shown here is derived from an EMBL/GenBank/DDBJ whole genome shotgun (WGS) entry which is preliminary data.</text>
</comment>
<keyword evidence="2" id="KW-1185">Reference proteome</keyword>
<gene>
    <name evidence="1" type="ORF">QAD02_016212</name>
</gene>
<evidence type="ECO:0000313" key="1">
    <source>
        <dbReference type="EMBL" id="KAJ8680425.1"/>
    </source>
</evidence>
<dbReference type="Proteomes" id="UP001239111">
    <property type="component" value="Chromosome 2"/>
</dbReference>
<protein>
    <submittedName>
        <fullName evidence="1">Uncharacterized protein</fullName>
    </submittedName>
</protein>
<name>A0ACC2PA01_9HYME</name>
<accession>A0ACC2PA01</accession>
<evidence type="ECO:0000313" key="2">
    <source>
        <dbReference type="Proteomes" id="UP001239111"/>
    </source>
</evidence>
<proteinExistence type="predicted"/>
<reference evidence="1" key="1">
    <citation type="submission" date="2023-04" db="EMBL/GenBank/DDBJ databases">
        <title>A chromosome-level genome assembly of the parasitoid wasp Eretmocerus hayati.</title>
        <authorList>
            <person name="Zhong Y."/>
            <person name="Liu S."/>
            <person name="Liu Y."/>
        </authorList>
    </citation>
    <scope>NUCLEOTIDE SEQUENCE</scope>
    <source>
        <strain evidence="1">ZJU_SS_LIU_2023</strain>
    </source>
</reference>
<sequence length="704" mass="79855">MHSRGIVGENAMKERSYNLRTVNIVEVTGEYNRTPLHVALLRKRHEALYDHYKLSKRSKSCEVLGWPSLVPIEYCSNRRDSLLIFHQNDTVSDTPVDIDKVKKLIRAGANVNAVDVKDNSCLHYAVENKDCGKLISILVNADAEVNSLNNLGDTPLLTAVRVNNVEAVDNLVKCGANIQIANNHGDTCLHLANDEAMVSFLLKAGAGIESVNNLGDTPLLAAIRDNNLEIASCLIKNGANINSLNSKEQTCLHLAKSDDMLCMLLDSGCAPQINSISQCGCSLVLEAIDFCGVNTLTRVIQAGANVNFKHKENKGCERHMSTPLKMAIERKRDEIVEVLLKHGANPNAVCGANKSTLFYASQFGHPRMNRVASSEDEKFVNILQLLINHKANVCNDIEAFESVIKYGSLRAIHLFLNEYQRKKIFVSVHQQILHLALHNDRDEVFEHILRTNPELLNKADREGYTPLHRAIELTYIKENRAKTLVDYGADINTVNNRGRSLLDTALSLRSQFTSLRVQFLLSYGFLPSWRINIDHVNINEFLNLLHNWRITEGGKNIVRHIALICSLGRPIPISILHKICGQRYYELSRVMYENCTTEIQLARSLSIHDSTTVYDILTKVDYRFARNESLMEKLNSEDFYKRFPIYESLIRNRLEDSRFMLERFIKSVRGLNRILNLDYSTFYQIYEYILCRLGPIDQLNLSQI</sequence>
<organism evidence="1 2">
    <name type="scientific">Eretmocerus hayati</name>
    <dbReference type="NCBI Taxonomy" id="131215"/>
    <lineage>
        <taxon>Eukaryota</taxon>
        <taxon>Metazoa</taxon>
        <taxon>Ecdysozoa</taxon>
        <taxon>Arthropoda</taxon>
        <taxon>Hexapoda</taxon>
        <taxon>Insecta</taxon>
        <taxon>Pterygota</taxon>
        <taxon>Neoptera</taxon>
        <taxon>Endopterygota</taxon>
        <taxon>Hymenoptera</taxon>
        <taxon>Apocrita</taxon>
        <taxon>Proctotrupomorpha</taxon>
        <taxon>Chalcidoidea</taxon>
        <taxon>Aphelinidae</taxon>
        <taxon>Aphelininae</taxon>
        <taxon>Eretmocerus</taxon>
    </lineage>
</organism>